<evidence type="ECO:0000313" key="1">
    <source>
        <dbReference type="EMBL" id="REE94730.1"/>
    </source>
</evidence>
<dbReference type="EMBL" id="QTTT01000001">
    <property type="protein sequence ID" value="REE94730.1"/>
    <property type="molecule type" value="Genomic_DNA"/>
</dbReference>
<reference evidence="1 2" key="1">
    <citation type="submission" date="2018-08" db="EMBL/GenBank/DDBJ databases">
        <title>Sequencing the genomes of 1000 actinobacteria strains.</title>
        <authorList>
            <person name="Klenk H.-P."/>
        </authorList>
    </citation>
    <scope>NUCLEOTIDE SEQUENCE [LARGE SCALE GENOMIC DNA]</scope>
    <source>
        <strain evidence="1 2">DSM 43927</strain>
    </source>
</reference>
<accession>A0A3D9SK25</accession>
<dbReference type="OrthoDB" id="4146863at2"/>
<organism evidence="1 2">
    <name type="scientific">Thermomonospora umbrina</name>
    <dbReference type="NCBI Taxonomy" id="111806"/>
    <lineage>
        <taxon>Bacteria</taxon>
        <taxon>Bacillati</taxon>
        <taxon>Actinomycetota</taxon>
        <taxon>Actinomycetes</taxon>
        <taxon>Streptosporangiales</taxon>
        <taxon>Thermomonosporaceae</taxon>
        <taxon>Thermomonospora</taxon>
    </lineage>
</organism>
<comment type="caution">
    <text evidence="1">The sequence shown here is derived from an EMBL/GenBank/DDBJ whole genome shotgun (WGS) entry which is preliminary data.</text>
</comment>
<dbReference type="Pfam" id="PF13814">
    <property type="entry name" value="Replic_Relax"/>
    <property type="match status" value="1"/>
</dbReference>
<dbReference type="AlphaFoldDB" id="A0A3D9SK25"/>
<keyword evidence="2" id="KW-1185">Reference proteome</keyword>
<dbReference type="InterPro" id="IPR025855">
    <property type="entry name" value="Replic_Relax"/>
</dbReference>
<gene>
    <name evidence="1" type="ORF">DFJ69_0080</name>
</gene>
<evidence type="ECO:0000313" key="2">
    <source>
        <dbReference type="Proteomes" id="UP000256661"/>
    </source>
</evidence>
<protein>
    <submittedName>
        <fullName evidence="1">Protein involved in plasmid replication-relaxation</fullName>
    </submittedName>
</protein>
<proteinExistence type="predicted"/>
<sequence length="281" mass="31198">MTRSDVAELLAQLSERDRAVLDDLRDHRLLTTALIRRLHFVHGEGERHSSQMAASTATMRVLTRLEAHGLVARLGRRIGGARAGSSGIVWQLGASGERLLRTLHGDPTRRRYLEPSTAFTAHTLDVAELAVRLHELARSGAVELVRLETEPDCWRSYLAAHGAPAWLKPDLFTITATGDYEDHLFIEVDRATEHPGVVVRKAAVYQRYAATGQHQAEHGLFPGVLWVVPDEQRRGVLEIALARDRHVQTELFHVVTTEGFRAAMTGERPVPASAEAQGRNK</sequence>
<name>A0A3D9SK25_9ACTN</name>
<dbReference type="Proteomes" id="UP000256661">
    <property type="component" value="Unassembled WGS sequence"/>
</dbReference>